<dbReference type="Proteomes" id="UP000532373">
    <property type="component" value="Unassembled WGS sequence"/>
</dbReference>
<reference evidence="1 2" key="1">
    <citation type="submission" date="2020-08" db="EMBL/GenBank/DDBJ databases">
        <title>Genomic Encyclopedia of Type Strains, Phase IV (KMG-IV): sequencing the most valuable type-strain genomes for metagenomic binning, comparative biology and taxonomic classification.</title>
        <authorList>
            <person name="Goeker M."/>
        </authorList>
    </citation>
    <scope>NUCLEOTIDE SEQUENCE [LARGE SCALE GENOMIC DNA]</scope>
    <source>
        <strain evidence="1 2">DSM 17454</strain>
    </source>
</reference>
<name>A0A8E1WGN0_9HYPH</name>
<dbReference type="RefSeq" id="WP_184769839.1">
    <property type="nucleotide sequence ID" value="NZ_JACHGI010000005.1"/>
</dbReference>
<dbReference type="EMBL" id="JACHGI010000005">
    <property type="protein sequence ID" value="MBB6467171.1"/>
    <property type="molecule type" value="Genomic_DNA"/>
</dbReference>
<evidence type="ECO:0000313" key="2">
    <source>
        <dbReference type="Proteomes" id="UP000532373"/>
    </source>
</evidence>
<organism evidence="1 2">
    <name type="scientific">Aminobacter carboxidus</name>
    <dbReference type="NCBI Taxonomy" id="376165"/>
    <lineage>
        <taxon>Bacteria</taxon>
        <taxon>Pseudomonadati</taxon>
        <taxon>Pseudomonadota</taxon>
        <taxon>Alphaproteobacteria</taxon>
        <taxon>Hyphomicrobiales</taxon>
        <taxon>Phyllobacteriaceae</taxon>
        <taxon>Aminobacter</taxon>
    </lineage>
</organism>
<dbReference type="AlphaFoldDB" id="A0A8E1WGN0"/>
<gene>
    <name evidence="1" type="ORF">HNQ96_003050</name>
</gene>
<proteinExistence type="predicted"/>
<comment type="caution">
    <text evidence="1">The sequence shown here is derived from an EMBL/GenBank/DDBJ whole genome shotgun (WGS) entry which is preliminary data.</text>
</comment>
<protein>
    <submittedName>
        <fullName evidence="1">Uncharacterized protein</fullName>
    </submittedName>
</protein>
<accession>A0A8E1WGN0</accession>
<evidence type="ECO:0000313" key="1">
    <source>
        <dbReference type="EMBL" id="MBB6467171.1"/>
    </source>
</evidence>
<sequence>MRNIDNCHLRLLQNDPPGEASLAPFSESNNWNVPNCQAGKQADAIDFATAALRDAGLRNACFVQMVTFQTIYYTSQRLSAPARRATGKSSTTVHDVMKFHLEIWNDLNYEMQPIRGGTHGQGSEASAG</sequence>